<feature type="transmembrane region" description="Helical" evidence="1">
    <location>
        <begin position="22"/>
        <end position="42"/>
    </location>
</feature>
<dbReference type="AlphaFoldDB" id="A0A0E9VFI0"/>
<name>A0A0E9VFI0_ANGAN</name>
<proteinExistence type="predicted"/>
<protein>
    <submittedName>
        <fullName evidence="2">Uncharacterized protein</fullName>
    </submittedName>
</protein>
<keyword evidence="1" id="KW-0472">Membrane</keyword>
<keyword evidence="1" id="KW-1133">Transmembrane helix</keyword>
<accession>A0A0E9VFI0</accession>
<keyword evidence="1" id="KW-0812">Transmembrane</keyword>
<evidence type="ECO:0000313" key="2">
    <source>
        <dbReference type="EMBL" id="JAH76822.1"/>
    </source>
</evidence>
<dbReference type="EMBL" id="GBXM01031755">
    <property type="protein sequence ID" value="JAH76822.1"/>
    <property type="molecule type" value="Transcribed_RNA"/>
</dbReference>
<evidence type="ECO:0000256" key="1">
    <source>
        <dbReference type="SAM" id="Phobius"/>
    </source>
</evidence>
<reference evidence="2" key="1">
    <citation type="submission" date="2014-11" db="EMBL/GenBank/DDBJ databases">
        <authorList>
            <person name="Amaro Gonzalez C."/>
        </authorList>
    </citation>
    <scope>NUCLEOTIDE SEQUENCE</scope>
</reference>
<sequence>MTVEIWSAGDDIHKPLFSMNEVSMFSAFGFALVILAFGQYYISLF</sequence>
<organism evidence="2">
    <name type="scientific">Anguilla anguilla</name>
    <name type="common">European freshwater eel</name>
    <name type="synonym">Muraena anguilla</name>
    <dbReference type="NCBI Taxonomy" id="7936"/>
    <lineage>
        <taxon>Eukaryota</taxon>
        <taxon>Metazoa</taxon>
        <taxon>Chordata</taxon>
        <taxon>Craniata</taxon>
        <taxon>Vertebrata</taxon>
        <taxon>Euteleostomi</taxon>
        <taxon>Actinopterygii</taxon>
        <taxon>Neopterygii</taxon>
        <taxon>Teleostei</taxon>
        <taxon>Anguilliformes</taxon>
        <taxon>Anguillidae</taxon>
        <taxon>Anguilla</taxon>
    </lineage>
</organism>
<reference evidence="2" key="2">
    <citation type="journal article" date="2015" name="Fish Shellfish Immunol.">
        <title>Early steps in the European eel (Anguilla anguilla)-Vibrio vulnificus interaction in the gills: Role of the RtxA13 toxin.</title>
        <authorList>
            <person name="Callol A."/>
            <person name="Pajuelo D."/>
            <person name="Ebbesson L."/>
            <person name="Teles M."/>
            <person name="MacKenzie S."/>
            <person name="Amaro C."/>
        </authorList>
    </citation>
    <scope>NUCLEOTIDE SEQUENCE</scope>
</reference>